<dbReference type="InterPro" id="IPR025563">
    <property type="entry name" value="DUF4286"/>
</dbReference>
<gene>
    <name evidence="1" type="ORF">CRYO30217_03396</name>
</gene>
<keyword evidence="2" id="KW-1185">Reference proteome</keyword>
<dbReference type="Proteomes" id="UP000683507">
    <property type="component" value="Chromosome"/>
</dbReference>
<dbReference type="EMBL" id="OU015584">
    <property type="protein sequence ID" value="CAG5087133.1"/>
    <property type="molecule type" value="Genomic_DNA"/>
</dbReference>
<proteinExistence type="predicted"/>
<dbReference type="KEGG" id="ptan:CRYO30217_03396"/>
<organism evidence="1 2">
    <name type="scientific">Parvicella tangerina</name>
    <dbReference type="NCBI Taxonomy" id="2829795"/>
    <lineage>
        <taxon>Bacteria</taxon>
        <taxon>Pseudomonadati</taxon>
        <taxon>Bacteroidota</taxon>
        <taxon>Flavobacteriia</taxon>
        <taxon>Flavobacteriales</taxon>
        <taxon>Parvicellaceae</taxon>
        <taxon>Parvicella</taxon>
    </lineage>
</organism>
<reference evidence="1" key="1">
    <citation type="submission" date="2021-04" db="EMBL/GenBank/DDBJ databases">
        <authorList>
            <person name="Rodrigo-Torres L."/>
            <person name="Arahal R. D."/>
            <person name="Lucena T."/>
        </authorList>
    </citation>
    <scope>NUCLEOTIDE SEQUENCE</scope>
    <source>
        <strain evidence="1">AS29M-1</strain>
    </source>
</reference>
<accession>A0A916JR21</accession>
<evidence type="ECO:0008006" key="3">
    <source>
        <dbReference type="Google" id="ProtNLM"/>
    </source>
</evidence>
<protein>
    <recommendedName>
        <fullName evidence="3">DUF4286 family protein</fullName>
    </recommendedName>
</protein>
<evidence type="ECO:0000313" key="2">
    <source>
        <dbReference type="Proteomes" id="UP000683507"/>
    </source>
</evidence>
<dbReference type="RefSeq" id="WP_258543571.1">
    <property type="nucleotide sequence ID" value="NZ_OU015584.1"/>
</dbReference>
<dbReference type="AlphaFoldDB" id="A0A916JR21"/>
<sequence length="104" mass="12267">MILYNVTINIDDEVHDEWLSWMKEVHIPDVMNTGYFVENKICKILAESEGGVSYSIQYLCKSMDELENYQKEHAPRLQKEHTDKYAGRFAAFRTLLEVVHKQDK</sequence>
<name>A0A916JR21_9FLAO</name>
<evidence type="ECO:0000313" key="1">
    <source>
        <dbReference type="EMBL" id="CAG5087133.1"/>
    </source>
</evidence>
<dbReference type="Pfam" id="PF14114">
    <property type="entry name" value="DUF4286"/>
    <property type="match status" value="1"/>
</dbReference>